<keyword evidence="6" id="KW-0735">Signal-anchor</keyword>
<proteinExistence type="inferred from homology"/>
<keyword evidence="4 11" id="KW-0808">Transferase</keyword>
<evidence type="ECO:0000256" key="10">
    <source>
        <dbReference type="ARBA" id="ARBA00023180"/>
    </source>
</evidence>
<name>A0A556VXI5_BAGYA</name>
<reference evidence="11 12" key="1">
    <citation type="journal article" date="2019" name="Genome Biol. Evol.">
        <title>Whole-Genome Sequencing of the Giant Devil Catfish, Bagarius yarrelli.</title>
        <authorList>
            <person name="Jiang W."/>
            <person name="Lv Y."/>
            <person name="Cheng L."/>
            <person name="Yang K."/>
            <person name="Chao B."/>
            <person name="Wang X."/>
            <person name="Li Y."/>
            <person name="Pan X."/>
            <person name="You X."/>
            <person name="Zhang Y."/>
            <person name="Yang J."/>
            <person name="Li J."/>
            <person name="Zhang X."/>
            <person name="Liu S."/>
            <person name="Sun C."/>
            <person name="Yang J."/>
            <person name="Shi Q."/>
        </authorList>
    </citation>
    <scope>NUCLEOTIDE SEQUENCE [LARGE SCALE GENOMIC DNA]</scope>
    <source>
        <strain evidence="11">JWS20170419001</strain>
        <tissue evidence="11">Muscle</tissue>
    </source>
</reference>
<evidence type="ECO:0000256" key="2">
    <source>
        <dbReference type="ARBA" id="ARBA00006003"/>
    </source>
</evidence>
<keyword evidence="5" id="KW-0812">Transmembrane</keyword>
<evidence type="ECO:0000256" key="8">
    <source>
        <dbReference type="ARBA" id="ARBA00023034"/>
    </source>
</evidence>
<keyword evidence="9" id="KW-0472">Membrane</keyword>
<dbReference type="Gene3D" id="3.90.1480.20">
    <property type="entry name" value="Glycosyl transferase family 29"/>
    <property type="match status" value="1"/>
</dbReference>
<keyword evidence="7" id="KW-1133">Transmembrane helix</keyword>
<comment type="subcellular location">
    <subcellularLocation>
        <location evidence="1">Golgi apparatus membrane</location>
        <topology evidence="1">Single-pass type II membrane protein</topology>
    </subcellularLocation>
</comment>
<dbReference type="GO" id="GO:0009311">
    <property type="term" value="P:oligosaccharide metabolic process"/>
    <property type="evidence" value="ECO:0007669"/>
    <property type="project" value="TreeGrafter"/>
</dbReference>
<dbReference type="PANTHER" id="PTHR11987:SF50">
    <property type="entry name" value="ALPHA-2,8-SIALYLTRANSFERASE 8F"/>
    <property type="match status" value="1"/>
</dbReference>
<protein>
    <submittedName>
        <fullName evidence="11">Alpha-2,8-sialyltransferase 8F</fullName>
    </submittedName>
</protein>
<sequence>MELYGDSLLLMSAFSFRGNTAVSLRAHHSLRNQRNSVPQVIFSNPMYLKSLASFWRGQGIRATRLSTGIMMVSLALEVCNNVHLYGFWPYPIHPYTYQQLTNHYYDNKPVNRRMHVMPAEFRSLLNLHNQGVIQLHLGQCPS</sequence>
<evidence type="ECO:0000256" key="7">
    <source>
        <dbReference type="ARBA" id="ARBA00022989"/>
    </source>
</evidence>
<dbReference type="OrthoDB" id="10264956at2759"/>
<evidence type="ECO:0000256" key="9">
    <source>
        <dbReference type="ARBA" id="ARBA00023136"/>
    </source>
</evidence>
<keyword evidence="3 11" id="KW-0328">Glycosyltransferase</keyword>
<evidence type="ECO:0000256" key="4">
    <source>
        <dbReference type="ARBA" id="ARBA00022679"/>
    </source>
</evidence>
<accession>A0A556VXI5</accession>
<evidence type="ECO:0000256" key="5">
    <source>
        <dbReference type="ARBA" id="ARBA00022692"/>
    </source>
</evidence>
<evidence type="ECO:0000313" key="11">
    <source>
        <dbReference type="EMBL" id="TVB98096.1"/>
    </source>
</evidence>
<dbReference type="InterPro" id="IPR001675">
    <property type="entry name" value="Glyco_trans_29"/>
</dbReference>
<evidence type="ECO:0000256" key="1">
    <source>
        <dbReference type="ARBA" id="ARBA00004323"/>
    </source>
</evidence>
<keyword evidence="10" id="KW-0325">Glycoprotein</keyword>
<dbReference type="GO" id="GO:0006491">
    <property type="term" value="P:N-glycan processing"/>
    <property type="evidence" value="ECO:0007669"/>
    <property type="project" value="TreeGrafter"/>
</dbReference>
<evidence type="ECO:0000256" key="6">
    <source>
        <dbReference type="ARBA" id="ARBA00022968"/>
    </source>
</evidence>
<comment type="caution">
    <text evidence="11">The sequence shown here is derived from an EMBL/GenBank/DDBJ whole genome shotgun (WGS) entry which is preliminary data.</text>
</comment>
<dbReference type="GO" id="GO:0003828">
    <property type="term" value="F:alpha-N-acetylneuraminate alpha-2,8-sialyltransferase activity"/>
    <property type="evidence" value="ECO:0007669"/>
    <property type="project" value="TreeGrafter"/>
</dbReference>
<dbReference type="Proteomes" id="UP000319801">
    <property type="component" value="Unassembled WGS sequence"/>
</dbReference>
<organism evidence="11 12">
    <name type="scientific">Bagarius yarrelli</name>
    <name type="common">Goonch</name>
    <name type="synonym">Bagrus yarrelli</name>
    <dbReference type="NCBI Taxonomy" id="175774"/>
    <lineage>
        <taxon>Eukaryota</taxon>
        <taxon>Metazoa</taxon>
        <taxon>Chordata</taxon>
        <taxon>Craniata</taxon>
        <taxon>Vertebrata</taxon>
        <taxon>Euteleostomi</taxon>
        <taxon>Actinopterygii</taxon>
        <taxon>Neopterygii</taxon>
        <taxon>Teleostei</taxon>
        <taxon>Ostariophysi</taxon>
        <taxon>Siluriformes</taxon>
        <taxon>Sisoridae</taxon>
        <taxon>Sisorinae</taxon>
        <taxon>Bagarius</taxon>
    </lineage>
</organism>
<dbReference type="EMBL" id="VCAZ01000489">
    <property type="protein sequence ID" value="TVB98096.1"/>
    <property type="molecule type" value="Genomic_DNA"/>
</dbReference>
<evidence type="ECO:0000313" key="12">
    <source>
        <dbReference type="Proteomes" id="UP000319801"/>
    </source>
</evidence>
<dbReference type="PANTHER" id="PTHR11987">
    <property type="entry name" value="ALPHA-2,8-SIALYLTRANSFERASE"/>
    <property type="match status" value="1"/>
</dbReference>
<evidence type="ECO:0000256" key="3">
    <source>
        <dbReference type="ARBA" id="ARBA00022676"/>
    </source>
</evidence>
<dbReference type="AlphaFoldDB" id="A0A556VXI5"/>
<dbReference type="Pfam" id="PF00777">
    <property type="entry name" value="Glyco_transf_29"/>
    <property type="match status" value="1"/>
</dbReference>
<comment type="similarity">
    <text evidence="2">Belongs to the glycosyltransferase 29 family.</text>
</comment>
<dbReference type="InterPro" id="IPR050943">
    <property type="entry name" value="Glycosyltr_29_Sialyltrsf"/>
</dbReference>
<dbReference type="GO" id="GO:0000139">
    <property type="term" value="C:Golgi membrane"/>
    <property type="evidence" value="ECO:0007669"/>
    <property type="project" value="UniProtKB-SubCell"/>
</dbReference>
<gene>
    <name evidence="11" type="ORF">Baya_17151</name>
</gene>
<keyword evidence="12" id="KW-1185">Reference proteome</keyword>
<dbReference type="InterPro" id="IPR038578">
    <property type="entry name" value="GT29-like_sf"/>
</dbReference>
<keyword evidence="8" id="KW-0333">Golgi apparatus</keyword>